<sequence length="405" mass="46292">MVNYADLKASIDDYYNENIAHRDKTDKLVEASMSSLDKSSHTINDPYKGLNIITKLLKEIKNAVKDDSAHAVKQDEELAAWAKSSTNMAWNLDARLSGLEQAQNHIQSSMSSLKEDTHSIKNMMTEMYEVFKGQSSDIPPTQAQPITTITTHPESSQAAPRIDKRKGIATESDKDPLKKLVLTSTIVRLDPDKDVKVPYMINRKMCYLIDKEMQAYLDREEKLRKAAKEERLLAISKPKVIKVVQKDAQKIGLDPNKIVSAKAGEKKYKFENYMWTINNRLKPETITDIKIHPKTKPVVITVYRVVQDFMNSLSRRYERIRKIPEELGIKSALPALAPAPEQASSKSLRKKRKHMPDYKIFFTNEFGDKAFQRWSDIDKVRMEALVSYLVATSMVQSPKNARFNI</sequence>
<keyword evidence="2" id="KW-1185">Reference proteome</keyword>
<evidence type="ECO:0000313" key="2">
    <source>
        <dbReference type="Proteomes" id="UP001151760"/>
    </source>
</evidence>
<reference evidence="1" key="1">
    <citation type="journal article" date="2022" name="Int. J. Mol. Sci.">
        <title>Draft Genome of Tanacetum Coccineum: Genomic Comparison of Closely Related Tanacetum-Family Plants.</title>
        <authorList>
            <person name="Yamashiro T."/>
            <person name="Shiraishi A."/>
            <person name="Nakayama K."/>
            <person name="Satake H."/>
        </authorList>
    </citation>
    <scope>NUCLEOTIDE SEQUENCE</scope>
</reference>
<dbReference type="EMBL" id="BQNB010017481">
    <property type="protein sequence ID" value="GJT63690.1"/>
    <property type="molecule type" value="Genomic_DNA"/>
</dbReference>
<comment type="caution">
    <text evidence="1">The sequence shown here is derived from an EMBL/GenBank/DDBJ whole genome shotgun (WGS) entry which is preliminary data.</text>
</comment>
<name>A0ABQ5FL59_9ASTR</name>
<protein>
    <submittedName>
        <fullName evidence="1">Uncharacterized protein</fullName>
    </submittedName>
</protein>
<evidence type="ECO:0000313" key="1">
    <source>
        <dbReference type="EMBL" id="GJT63690.1"/>
    </source>
</evidence>
<organism evidence="1 2">
    <name type="scientific">Tanacetum coccineum</name>
    <dbReference type="NCBI Taxonomy" id="301880"/>
    <lineage>
        <taxon>Eukaryota</taxon>
        <taxon>Viridiplantae</taxon>
        <taxon>Streptophyta</taxon>
        <taxon>Embryophyta</taxon>
        <taxon>Tracheophyta</taxon>
        <taxon>Spermatophyta</taxon>
        <taxon>Magnoliopsida</taxon>
        <taxon>eudicotyledons</taxon>
        <taxon>Gunneridae</taxon>
        <taxon>Pentapetalae</taxon>
        <taxon>asterids</taxon>
        <taxon>campanulids</taxon>
        <taxon>Asterales</taxon>
        <taxon>Asteraceae</taxon>
        <taxon>Asteroideae</taxon>
        <taxon>Anthemideae</taxon>
        <taxon>Anthemidinae</taxon>
        <taxon>Tanacetum</taxon>
    </lineage>
</organism>
<dbReference type="Proteomes" id="UP001151760">
    <property type="component" value="Unassembled WGS sequence"/>
</dbReference>
<reference evidence="1" key="2">
    <citation type="submission" date="2022-01" db="EMBL/GenBank/DDBJ databases">
        <authorList>
            <person name="Yamashiro T."/>
            <person name="Shiraishi A."/>
            <person name="Satake H."/>
            <person name="Nakayama K."/>
        </authorList>
    </citation>
    <scope>NUCLEOTIDE SEQUENCE</scope>
</reference>
<proteinExistence type="predicted"/>
<accession>A0ABQ5FL59</accession>
<gene>
    <name evidence="1" type="ORF">Tco_1015170</name>
</gene>